<keyword evidence="1" id="KW-1133">Transmembrane helix</keyword>
<dbReference type="Proteomes" id="UP001304895">
    <property type="component" value="Unassembled WGS sequence"/>
</dbReference>
<evidence type="ECO:0000313" key="2">
    <source>
        <dbReference type="EMBL" id="KAK4132238.1"/>
    </source>
</evidence>
<evidence type="ECO:0000313" key="3">
    <source>
        <dbReference type="Proteomes" id="UP001304895"/>
    </source>
</evidence>
<dbReference type="AlphaFoldDB" id="A0AAN6UFX8"/>
<reference evidence="2" key="2">
    <citation type="submission" date="2023-05" db="EMBL/GenBank/DDBJ databases">
        <authorList>
            <consortium name="Lawrence Berkeley National Laboratory"/>
            <person name="Steindorff A."/>
            <person name="Hensen N."/>
            <person name="Bonometti L."/>
            <person name="Westerberg I."/>
            <person name="Brannstrom I.O."/>
            <person name="Guillou S."/>
            <person name="Cros-Aarteil S."/>
            <person name="Calhoun S."/>
            <person name="Haridas S."/>
            <person name="Kuo A."/>
            <person name="Mondo S."/>
            <person name="Pangilinan J."/>
            <person name="Riley R."/>
            <person name="Labutti K."/>
            <person name="Andreopoulos B."/>
            <person name="Lipzen A."/>
            <person name="Chen C."/>
            <person name="Yanf M."/>
            <person name="Daum C."/>
            <person name="Ng V."/>
            <person name="Clum A."/>
            <person name="Ohm R."/>
            <person name="Martin F."/>
            <person name="Silar P."/>
            <person name="Natvig D."/>
            <person name="Lalanne C."/>
            <person name="Gautier V."/>
            <person name="Ament-Velasquez S.L."/>
            <person name="Kruys A."/>
            <person name="Hutchinson M.I."/>
            <person name="Powell A.J."/>
            <person name="Barry K."/>
            <person name="Miller A.N."/>
            <person name="Grigoriev I.V."/>
            <person name="Debuchy R."/>
            <person name="Gladieux P."/>
            <person name="Thoren M.H."/>
            <person name="Johannesson H."/>
        </authorList>
    </citation>
    <scope>NUCLEOTIDE SEQUENCE</scope>
    <source>
        <strain evidence="2">CBS 123565</strain>
    </source>
</reference>
<feature type="transmembrane region" description="Helical" evidence="1">
    <location>
        <begin position="26"/>
        <end position="44"/>
    </location>
</feature>
<proteinExistence type="predicted"/>
<sequence>MEMFPNAHPSTHYLVVLAPSTEHDPGALAGLMVAVTIATLMYSASAHVTTDQSHTEYILPGGFGGLASGTCGLRS</sequence>
<reference evidence="2" key="1">
    <citation type="journal article" date="2023" name="Mol. Phylogenet. Evol.">
        <title>Genome-scale phylogeny and comparative genomics of the fungal order Sordariales.</title>
        <authorList>
            <person name="Hensen N."/>
            <person name="Bonometti L."/>
            <person name="Westerberg I."/>
            <person name="Brannstrom I.O."/>
            <person name="Guillou S."/>
            <person name="Cros-Aarteil S."/>
            <person name="Calhoun S."/>
            <person name="Haridas S."/>
            <person name="Kuo A."/>
            <person name="Mondo S."/>
            <person name="Pangilinan J."/>
            <person name="Riley R."/>
            <person name="LaButti K."/>
            <person name="Andreopoulos B."/>
            <person name="Lipzen A."/>
            <person name="Chen C."/>
            <person name="Yan M."/>
            <person name="Daum C."/>
            <person name="Ng V."/>
            <person name="Clum A."/>
            <person name="Steindorff A."/>
            <person name="Ohm R.A."/>
            <person name="Martin F."/>
            <person name="Silar P."/>
            <person name="Natvig D.O."/>
            <person name="Lalanne C."/>
            <person name="Gautier V."/>
            <person name="Ament-Velasquez S.L."/>
            <person name="Kruys A."/>
            <person name="Hutchinson M.I."/>
            <person name="Powell A.J."/>
            <person name="Barry K."/>
            <person name="Miller A.N."/>
            <person name="Grigoriev I.V."/>
            <person name="Debuchy R."/>
            <person name="Gladieux P."/>
            <person name="Hiltunen Thoren M."/>
            <person name="Johannesson H."/>
        </authorList>
    </citation>
    <scope>NUCLEOTIDE SEQUENCE</scope>
    <source>
        <strain evidence="2">CBS 123565</strain>
    </source>
</reference>
<organism evidence="2 3">
    <name type="scientific">Trichocladium antarcticum</name>
    <dbReference type="NCBI Taxonomy" id="1450529"/>
    <lineage>
        <taxon>Eukaryota</taxon>
        <taxon>Fungi</taxon>
        <taxon>Dikarya</taxon>
        <taxon>Ascomycota</taxon>
        <taxon>Pezizomycotina</taxon>
        <taxon>Sordariomycetes</taxon>
        <taxon>Sordariomycetidae</taxon>
        <taxon>Sordariales</taxon>
        <taxon>Chaetomiaceae</taxon>
        <taxon>Trichocladium</taxon>
    </lineage>
</organism>
<dbReference type="EMBL" id="MU853418">
    <property type="protein sequence ID" value="KAK4132238.1"/>
    <property type="molecule type" value="Genomic_DNA"/>
</dbReference>
<evidence type="ECO:0000256" key="1">
    <source>
        <dbReference type="SAM" id="Phobius"/>
    </source>
</evidence>
<accession>A0AAN6UFX8</accession>
<gene>
    <name evidence="2" type="ORF">BT67DRAFT_443833</name>
</gene>
<keyword evidence="1" id="KW-0472">Membrane</keyword>
<keyword evidence="1" id="KW-0812">Transmembrane</keyword>
<name>A0AAN6UFX8_9PEZI</name>
<comment type="caution">
    <text evidence="2">The sequence shown here is derived from an EMBL/GenBank/DDBJ whole genome shotgun (WGS) entry which is preliminary data.</text>
</comment>
<keyword evidence="3" id="KW-1185">Reference proteome</keyword>
<protein>
    <submittedName>
        <fullName evidence="2">Uncharacterized protein</fullName>
    </submittedName>
</protein>